<proteinExistence type="predicted"/>
<sequence>MTAEITSRAVDSVWRGAGRASIRAKATAIPAVSANAAISHNGRVSHQTGLLGSGRAMPVRMAKIADAPAIVSSTGMCHR</sequence>
<keyword evidence="2" id="KW-1185">Reference proteome</keyword>
<comment type="caution">
    <text evidence="1">The sequence shown here is derived from an EMBL/GenBank/DDBJ whole genome shotgun (WGS) entry which is preliminary data.</text>
</comment>
<gene>
    <name evidence="1" type="ORF">MAE01_27660</name>
</gene>
<dbReference type="AlphaFoldDB" id="A0A511AHD3"/>
<evidence type="ECO:0000313" key="1">
    <source>
        <dbReference type="EMBL" id="GEK87590.1"/>
    </source>
</evidence>
<name>A0A511AHD3_9MICO</name>
<reference evidence="1 2" key="1">
    <citation type="submission" date="2019-07" db="EMBL/GenBank/DDBJ databases">
        <title>Whole genome shotgun sequence of Microbacterium aerolatum NBRC 103071.</title>
        <authorList>
            <person name="Hosoyama A."/>
            <person name="Uohara A."/>
            <person name="Ohji S."/>
            <person name="Ichikawa N."/>
        </authorList>
    </citation>
    <scope>NUCLEOTIDE SEQUENCE [LARGE SCALE GENOMIC DNA]</scope>
    <source>
        <strain evidence="1 2">NBRC 103071</strain>
    </source>
</reference>
<organism evidence="1 2">
    <name type="scientific">Microbacterium aerolatum</name>
    <dbReference type="NCBI Taxonomy" id="153731"/>
    <lineage>
        <taxon>Bacteria</taxon>
        <taxon>Bacillati</taxon>
        <taxon>Actinomycetota</taxon>
        <taxon>Actinomycetes</taxon>
        <taxon>Micrococcales</taxon>
        <taxon>Microbacteriaceae</taxon>
        <taxon>Microbacterium</taxon>
    </lineage>
</organism>
<protein>
    <submittedName>
        <fullName evidence="1">Uncharacterized protein</fullName>
    </submittedName>
</protein>
<accession>A0A511AHD3</accession>
<evidence type="ECO:0000313" key="2">
    <source>
        <dbReference type="Proteomes" id="UP000321225"/>
    </source>
</evidence>
<dbReference type="Proteomes" id="UP000321225">
    <property type="component" value="Unassembled WGS sequence"/>
</dbReference>
<dbReference type="EMBL" id="BJUW01000016">
    <property type="protein sequence ID" value="GEK87590.1"/>
    <property type="molecule type" value="Genomic_DNA"/>
</dbReference>